<dbReference type="Pfam" id="PF01565">
    <property type="entry name" value="FAD_binding_4"/>
    <property type="match status" value="1"/>
</dbReference>
<dbReference type="InterPro" id="IPR016169">
    <property type="entry name" value="FAD-bd_PCMH_sub2"/>
</dbReference>
<dbReference type="InterPro" id="IPR006094">
    <property type="entry name" value="Oxid_FAD_bind_N"/>
</dbReference>
<dbReference type="GO" id="GO:0071949">
    <property type="term" value="F:FAD binding"/>
    <property type="evidence" value="ECO:0007669"/>
    <property type="project" value="InterPro"/>
</dbReference>
<protein>
    <submittedName>
        <fullName evidence="5">6-hydroxy-D-nicotine oxidase</fullName>
    </submittedName>
</protein>
<dbReference type="PANTHER" id="PTHR13878">
    <property type="entry name" value="GULONOLACTONE OXIDASE"/>
    <property type="match status" value="1"/>
</dbReference>
<dbReference type="EMBL" id="LCTW02000045">
    <property type="protein sequence ID" value="KXX80981.1"/>
    <property type="molecule type" value="Genomic_DNA"/>
</dbReference>
<evidence type="ECO:0000256" key="3">
    <source>
        <dbReference type="SAM" id="SignalP"/>
    </source>
</evidence>
<dbReference type="InterPro" id="IPR036318">
    <property type="entry name" value="FAD-bd_PCMH-like_sf"/>
</dbReference>
<keyword evidence="2" id="KW-0560">Oxidoreductase</keyword>
<dbReference type="GO" id="GO:0016491">
    <property type="term" value="F:oxidoreductase activity"/>
    <property type="evidence" value="ECO:0007669"/>
    <property type="project" value="UniProtKB-KW"/>
</dbReference>
<dbReference type="InterPro" id="IPR016166">
    <property type="entry name" value="FAD-bd_PCMH"/>
</dbReference>
<keyword evidence="6" id="KW-1185">Reference proteome</keyword>
<dbReference type="Pfam" id="PF08031">
    <property type="entry name" value="BBE"/>
    <property type="match status" value="1"/>
</dbReference>
<organism evidence="5 6">
    <name type="scientific">Madurella mycetomatis</name>
    <dbReference type="NCBI Taxonomy" id="100816"/>
    <lineage>
        <taxon>Eukaryota</taxon>
        <taxon>Fungi</taxon>
        <taxon>Dikarya</taxon>
        <taxon>Ascomycota</taxon>
        <taxon>Pezizomycotina</taxon>
        <taxon>Sordariomycetes</taxon>
        <taxon>Sordariomycetidae</taxon>
        <taxon>Sordariales</taxon>
        <taxon>Sordariales incertae sedis</taxon>
        <taxon>Madurella</taxon>
    </lineage>
</organism>
<dbReference type="PROSITE" id="PS51387">
    <property type="entry name" value="FAD_PCMH"/>
    <property type="match status" value="1"/>
</dbReference>
<feature type="chain" id="PRO_5008043861" evidence="3">
    <location>
        <begin position="26"/>
        <end position="596"/>
    </location>
</feature>
<comment type="similarity">
    <text evidence="1">Belongs to the oxygen-dependent FAD-linked oxidoreductase family.</text>
</comment>
<evidence type="ECO:0000256" key="2">
    <source>
        <dbReference type="ARBA" id="ARBA00023002"/>
    </source>
</evidence>
<evidence type="ECO:0000313" key="6">
    <source>
        <dbReference type="Proteomes" id="UP000078237"/>
    </source>
</evidence>
<dbReference type="Proteomes" id="UP000078237">
    <property type="component" value="Unassembled WGS sequence"/>
</dbReference>
<proteinExistence type="inferred from homology"/>
<keyword evidence="3" id="KW-0732">Signal</keyword>
<dbReference type="VEuPathDB" id="FungiDB:MMYC01_205193"/>
<feature type="domain" description="FAD-binding PCMH-type" evidence="4">
    <location>
        <begin position="143"/>
        <end position="321"/>
    </location>
</feature>
<dbReference type="STRING" id="100816.A0A175WBV9"/>
<dbReference type="InterPro" id="IPR050432">
    <property type="entry name" value="FAD-linked_Oxidoreductases_BP"/>
</dbReference>
<evidence type="ECO:0000256" key="1">
    <source>
        <dbReference type="ARBA" id="ARBA00005466"/>
    </source>
</evidence>
<dbReference type="InterPro" id="IPR012951">
    <property type="entry name" value="BBE"/>
</dbReference>
<gene>
    <name evidence="5" type="ORF">MMYC01_205193</name>
</gene>
<dbReference type="SUPFAM" id="SSF56176">
    <property type="entry name" value="FAD-binding/transporter-associated domain-like"/>
    <property type="match status" value="1"/>
</dbReference>
<evidence type="ECO:0000313" key="5">
    <source>
        <dbReference type="EMBL" id="KXX80981.1"/>
    </source>
</evidence>
<evidence type="ECO:0000259" key="4">
    <source>
        <dbReference type="PROSITE" id="PS51387"/>
    </source>
</evidence>
<dbReference type="OrthoDB" id="9983560at2759"/>
<dbReference type="Gene3D" id="3.30.465.10">
    <property type="match status" value="2"/>
</dbReference>
<comment type="caution">
    <text evidence="5">The sequence shown here is derived from an EMBL/GenBank/DDBJ whole genome shotgun (WGS) entry which is preliminary data.</text>
</comment>
<sequence>MHRTLNLRIIILLTVLVATANLGTAAATRQNRGSCRYLPGDDGWPCDSKWAALNRTVGGRLIRGVPIGQPCYGNSADPSACSEVQKIWTDLPPFFWCSDAEAMSCSLEDPVNVISFYFESDTCSPFYGPFSVDPTMRNATCSQGRLAPYAIDVRDAAAVVAGVNFARKNNIRLIIKNTGHDILGRSTGPGSLALWTHNLKDSSFFTYRSQYYTGPAARIGAGVQVQELYEAAAANGYRVTGGGCPTVGAAGGWVQSGGHGPLSATYGLGADTTLEFEVVTADGRQLTASRTENADLFWALSGGGPGNYAVVVSATLKVFSDGPVAGSRLTFMESDPDKYFRALEAWQKHLLFLDTVPGFQSSVTLLSGVFSLSYVTLPDRTAAELTDALTPFYQELTALGIEPTVNETMVHDTFLEHYLHFEAASVYSRNITVGNRIIPRSLVADDARLPQLTEVYKEILDNPNAVAFVLAGNLTHERVGNAHGDNPVIHAWRDSLFITNFGLQSDELATAAELEADLATVNEWQKKLRDITPGGGSYMNEATHNFAFWKTDYYGEWYDDLVRVKNKYDPGFVLWNQPGAGHDAWREEPDGRLCKV</sequence>
<dbReference type="AlphaFoldDB" id="A0A175WBV9"/>
<feature type="signal peptide" evidence="3">
    <location>
        <begin position="1"/>
        <end position="25"/>
    </location>
</feature>
<dbReference type="PANTHER" id="PTHR13878:SF91">
    <property type="entry name" value="FAD BINDING DOMAIN PROTEIN (AFU_ORTHOLOGUE AFUA_6G12070)-RELATED"/>
    <property type="match status" value="1"/>
</dbReference>
<name>A0A175WBV9_9PEZI</name>
<reference evidence="5 6" key="1">
    <citation type="journal article" date="2016" name="Genome Announc.">
        <title>Genome Sequence of Madurella mycetomatis mm55, Isolated from a Human Mycetoma Case in Sudan.</title>
        <authorList>
            <person name="Smit S."/>
            <person name="Derks M.F."/>
            <person name="Bervoets S."/>
            <person name="Fahal A."/>
            <person name="van Leeuwen W."/>
            <person name="van Belkum A."/>
            <person name="van de Sande W.W."/>
        </authorList>
    </citation>
    <scope>NUCLEOTIDE SEQUENCE [LARGE SCALE GENOMIC DNA]</scope>
    <source>
        <strain evidence="6">mm55</strain>
    </source>
</reference>
<accession>A0A175WBV9</accession>